<organism evidence="2 3">
    <name type="scientific">Mytilus galloprovincialis</name>
    <name type="common">Mediterranean mussel</name>
    <dbReference type="NCBI Taxonomy" id="29158"/>
    <lineage>
        <taxon>Eukaryota</taxon>
        <taxon>Metazoa</taxon>
        <taxon>Spiralia</taxon>
        <taxon>Lophotrochozoa</taxon>
        <taxon>Mollusca</taxon>
        <taxon>Bivalvia</taxon>
        <taxon>Autobranchia</taxon>
        <taxon>Pteriomorphia</taxon>
        <taxon>Mytilida</taxon>
        <taxon>Mytiloidea</taxon>
        <taxon>Mytilidae</taxon>
        <taxon>Mytilinae</taxon>
        <taxon>Mytilus</taxon>
    </lineage>
</organism>
<protein>
    <recommendedName>
        <fullName evidence="1">Reverse transcriptase domain-containing protein</fullName>
    </recommendedName>
</protein>
<evidence type="ECO:0000259" key="1">
    <source>
        <dbReference type="Pfam" id="PF00078"/>
    </source>
</evidence>
<keyword evidence="3" id="KW-1185">Reference proteome</keyword>
<dbReference type="Gene3D" id="3.10.10.10">
    <property type="entry name" value="HIV Type 1 Reverse Transcriptase, subunit A, domain 1"/>
    <property type="match status" value="1"/>
</dbReference>
<dbReference type="OrthoDB" id="5982854at2759"/>
<comment type="caution">
    <text evidence="2">The sequence shown here is derived from an EMBL/GenBank/DDBJ whole genome shotgun (WGS) entry which is preliminary data.</text>
</comment>
<dbReference type="PANTHER" id="PTHR37984">
    <property type="entry name" value="PROTEIN CBG26694"/>
    <property type="match status" value="1"/>
</dbReference>
<dbReference type="PANTHER" id="PTHR37984:SF8">
    <property type="entry name" value="CCHC-TYPE DOMAIN-CONTAINING PROTEIN"/>
    <property type="match status" value="1"/>
</dbReference>
<dbReference type="InterPro" id="IPR000477">
    <property type="entry name" value="RT_dom"/>
</dbReference>
<dbReference type="EMBL" id="UYJE01008844">
    <property type="protein sequence ID" value="VDI67816.1"/>
    <property type="molecule type" value="Genomic_DNA"/>
</dbReference>
<reference evidence="2" key="1">
    <citation type="submission" date="2018-11" db="EMBL/GenBank/DDBJ databases">
        <authorList>
            <person name="Alioto T."/>
            <person name="Alioto T."/>
        </authorList>
    </citation>
    <scope>NUCLEOTIDE SEQUENCE</scope>
</reference>
<accession>A0A8B6GRG0</accession>
<dbReference type="Pfam" id="PF00078">
    <property type="entry name" value="RVT_1"/>
    <property type="match status" value="1"/>
</dbReference>
<sequence length="108" mass="12414">MITTFGRYRWARLPFGLKVSCEIFQRKLIEAVGDIEGVFTIADDIIVAGCGRTNEEALIDNDRKLKKLFQRCNDYNILLNEEKKEVGLTEITFHGHRITREGVKVDNV</sequence>
<evidence type="ECO:0000313" key="3">
    <source>
        <dbReference type="Proteomes" id="UP000596742"/>
    </source>
</evidence>
<dbReference type="Gene3D" id="3.30.70.270">
    <property type="match status" value="1"/>
</dbReference>
<proteinExistence type="predicted"/>
<feature type="domain" description="Reverse transcriptase" evidence="1">
    <location>
        <begin position="5"/>
        <end position="98"/>
    </location>
</feature>
<dbReference type="AlphaFoldDB" id="A0A8B6GRG0"/>
<dbReference type="InterPro" id="IPR043128">
    <property type="entry name" value="Rev_trsase/Diguanyl_cyclase"/>
</dbReference>
<dbReference type="Proteomes" id="UP000596742">
    <property type="component" value="Unassembled WGS sequence"/>
</dbReference>
<dbReference type="InterPro" id="IPR050951">
    <property type="entry name" value="Retrovirus_Pol_polyprotein"/>
</dbReference>
<gene>
    <name evidence="2" type="ORF">MGAL_10B022187</name>
</gene>
<dbReference type="SUPFAM" id="SSF56672">
    <property type="entry name" value="DNA/RNA polymerases"/>
    <property type="match status" value="1"/>
</dbReference>
<name>A0A8B6GRG0_MYTGA</name>
<evidence type="ECO:0000313" key="2">
    <source>
        <dbReference type="EMBL" id="VDI67816.1"/>
    </source>
</evidence>
<dbReference type="InterPro" id="IPR043502">
    <property type="entry name" value="DNA/RNA_pol_sf"/>
</dbReference>